<dbReference type="Gene3D" id="3.90.1590.10">
    <property type="entry name" value="glutathione-dependent formaldehyde- activating enzyme (gfa)"/>
    <property type="match status" value="1"/>
</dbReference>
<feature type="domain" description="CENP-V/GFA" evidence="6">
    <location>
        <begin position="3"/>
        <end position="115"/>
    </location>
</feature>
<sequence>MKLSGGCNCGQVRYELSGEPVRVGICHCEACRKHSGSAFSFFGIWPKAGATLSGELSCWQSQAGGDRFCPGCGSSLFCWSEDSDEIEIKLGTLDNAPSALLPLYELWTIRREPWLAPQNGAEQHRRNRRDDGIRPPANP</sequence>
<dbReference type="OrthoDB" id="9807246at2"/>
<evidence type="ECO:0000259" key="6">
    <source>
        <dbReference type="PROSITE" id="PS51891"/>
    </source>
</evidence>
<dbReference type="RefSeq" id="WP_054209600.1">
    <property type="nucleotide sequence ID" value="NZ_LGSZ01000041.1"/>
</dbReference>
<comment type="similarity">
    <text evidence="1">Belongs to the Gfa family.</text>
</comment>
<gene>
    <name evidence="7" type="ORF">AE618_13520</name>
</gene>
<name>A0A0N0MB44_9HYPH</name>
<dbReference type="PANTHER" id="PTHR33337:SF40">
    <property type="entry name" value="CENP-V_GFA DOMAIN-CONTAINING PROTEIN-RELATED"/>
    <property type="match status" value="1"/>
</dbReference>
<dbReference type="GO" id="GO:0016846">
    <property type="term" value="F:carbon-sulfur lyase activity"/>
    <property type="evidence" value="ECO:0007669"/>
    <property type="project" value="InterPro"/>
</dbReference>
<dbReference type="Pfam" id="PF04828">
    <property type="entry name" value="GFA"/>
    <property type="match status" value="1"/>
</dbReference>
<accession>A0A0N0MB44</accession>
<dbReference type="PANTHER" id="PTHR33337">
    <property type="entry name" value="GFA DOMAIN-CONTAINING PROTEIN"/>
    <property type="match status" value="1"/>
</dbReference>
<organism evidence="7 8">
    <name type="scientific">Bosea vaviloviae</name>
    <dbReference type="NCBI Taxonomy" id="1526658"/>
    <lineage>
        <taxon>Bacteria</taxon>
        <taxon>Pseudomonadati</taxon>
        <taxon>Pseudomonadota</taxon>
        <taxon>Alphaproteobacteria</taxon>
        <taxon>Hyphomicrobiales</taxon>
        <taxon>Boseaceae</taxon>
        <taxon>Bosea</taxon>
    </lineage>
</organism>
<keyword evidence="2" id="KW-0479">Metal-binding</keyword>
<dbReference type="SUPFAM" id="SSF51316">
    <property type="entry name" value="Mss4-like"/>
    <property type="match status" value="1"/>
</dbReference>
<evidence type="ECO:0000313" key="7">
    <source>
        <dbReference type="EMBL" id="KPH80443.1"/>
    </source>
</evidence>
<comment type="caution">
    <text evidence="7">The sequence shown here is derived from an EMBL/GenBank/DDBJ whole genome shotgun (WGS) entry which is preliminary data.</text>
</comment>
<evidence type="ECO:0000256" key="3">
    <source>
        <dbReference type="ARBA" id="ARBA00022833"/>
    </source>
</evidence>
<dbReference type="GO" id="GO:0046872">
    <property type="term" value="F:metal ion binding"/>
    <property type="evidence" value="ECO:0007669"/>
    <property type="project" value="UniProtKB-KW"/>
</dbReference>
<evidence type="ECO:0000256" key="4">
    <source>
        <dbReference type="ARBA" id="ARBA00023239"/>
    </source>
</evidence>
<dbReference type="AlphaFoldDB" id="A0A0N0MB44"/>
<evidence type="ECO:0000313" key="8">
    <source>
        <dbReference type="Proteomes" id="UP000037822"/>
    </source>
</evidence>
<dbReference type="PATRIC" id="fig|1526658.3.peg.4145"/>
<evidence type="ECO:0000256" key="2">
    <source>
        <dbReference type="ARBA" id="ARBA00022723"/>
    </source>
</evidence>
<evidence type="ECO:0000256" key="5">
    <source>
        <dbReference type="SAM" id="MobiDB-lite"/>
    </source>
</evidence>
<feature type="region of interest" description="Disordered" evidence="5">
    <location>
        <begin position="118"/>
        <end position="139"/>
    </location>
</feature>
<evidence type="ECO:0000256" key="1">
    <source>
        <dbReference type="ARBA" id="ARBA00005495"/>
    </source>
</evidence>
<dbReference type="EMBL" id="LGSZ01000041">
    <property type="protein sequence ID" value="KPH80443.1"/>
    <property type="molecule type" value="Genomic_DNA"/>
</dbReference>
<dbReference type="Proteomes" id="UP000037822">
    <property type="component" value="Unassembled WGS sequence"/>
</dbReference>
<keyword evidence="8" id="KW-1185">Reference proteome</keyword>
<proteinExistence type="inferred from homology"/>
<feature type="compositionally biased region" description="Basic and acidic residues" evidence="5">
    <location>
        <begin position="122"/>
        <end position="133"/>
    </location>
</feature>
<reference evidence="7 8" key="1">
    <citation type="submission" date="2015-07" db="EMBL/GenBank/DDBJ databases">
        <title>Whole genome sequencing of Bosea vaviloviae isolated from cave pool.</title>
        <authorList>
            <person name="Tan N.E.H."/>
            <person name="Lee Y.P."/>
            <person name="Gan H.M."/>
            <person name="Barton H."/>
            <person name="Savka M.A."/>
        </authorList>
    </citation>
    <scope>NUCLEOTIDE SEQUENCE [LARGE SCALE GENOMIC DNA]</scope>
    <source>
        <strain evidence="7 8">SD260</strain>
    </source>
</reference>
<dbReference type="InterPro" id="IPR011057">
    <property type="entry name" value="Mss4-like_sf"/>
</dbReference>
<protein>
    <submittedName>
        <fullName evidence="7">Aldehyde-activating protein</fullName>
    </submittedName>
</protein>
<dbReference type="InterPro" id="IPR006913">
    <property type="entry name" value="CENP-V/GFA"/>
</dbReference>
<dbReference type="PROSITE" id="PS51891">
    <property type="entry name" value="CENP_V_GFA"/>
    <property type="match status" value="1"/>
</dbReference>
<keyword evidence="3" id="KW-0862">Zinc</keyword>
<keyword evidence="4" id="KW-0456">Lyase</keyword>